<evidence type="ECO:0000313" key="3">
    <source>
        <dbReference type="Proteomes" id="UP000277811"/>
    </source>
</evidence>
<keyword evidence="3" id="KW-1185">Reference proteome</keyword>
<dbReference type="AlphaFoldDB" id="A0A498R423"/>
<keyword evidence="1" id="KW-0175">Coiled coil</keyword>
<organism evidence="2 3">
    <name type="scientific">Lucifera butyrica</name>
    <dbReference type="NCBI Taxonomy" id="1351585"/>
    <lineage>
        <taxon>Bacteria</taxon>
        <taxon>Bacillati</taxon>
        <taxon>Bacillota</taxon>
        <taxon>Negativicutes</taxon>
        <taxon>Veillonellales</taxon>
        <taxon>Veillonellaceae</taxon>
        <taxon>Lucifera</taxon>
    </lineage>
</organism>
<dbReference type="InterPro" id="IPR027417">
    <property type="entry name" value="P-loop_NTPase"/>
</dbReference>
<proteinExistence type="predicted"/>
<feature type="coiled-coil region" evidence="1">
    <location>
        <begin position="245"/>
        <end position="303"/>
    </location>
</feature>
<reference evidence="2 3" key="1">
    <citation type="submission" date="2018-06" db="EMBL/GenBank/DDBJ databases">
        <authorList>
            <person name="Strepis N."/>
        </authorList>
    </citation>
    <scope>NUCLEOTIDE SEQUENCE [LARGE SCALE GENOMIC DNA]</scope>
    <source>
        <strain evidence="2">LUCI</strain>
    </source>
</reference>
<evidence type="ECO:0000256" key="1">
    <source>
        <dbReference type="SAM" id="Coils"/>
    </source>
</evidence>
<dbReference type="RefSeq" id="WP_122626584.1">
    <property type="nucleotide sequence ID" value="NZ_UPPP01000057.1"/>
</dbReference>
<accession>A0A498R423</accession>
<dbReference type="EMBL" id="UPPP01000057">
    <property type="protein sequence ID" value="VBB05597.1"/>
    <property type="molecule type" value="Genomic_DNA"/>
</dbReference>
<dbReference type="Proteomes" id="UP000277811">
    <property type="component" value="Unassembled WGS sequence"/>
</dbReference>
<gene>
    <name evidence="2" type="ORF">LUCI_0807</name>
</gene>
<dbReference type="OrthoDB" id="1873901at2"/>
<evidence type="ECO:0000313" key="2">
    <source>
        <dbReference type="EMBL" id="VBB05597.1"/>
    </source>
</evidence>
<dbReference type="Gene3D" id="3.40.50.300">
    <property type="entry name" value="P-loop containing nucleotide triphosphate hydrolases"/>
    <property type="match status" value="1"/>
</dbReference>
<dbReference type="SUPFAM" id="SSF52540">
    <property type="entry name" value="P-loop containing nucleoside triphosphate hydrolases"/>
    <property type="match status" value="1"/>
</dbReference>
<protein>
    <submittedName>
        <fullName evidence="2">Uncharacterized protein</fullName>
    </submittedName>
</protein>
<name>A0A498R423_9FIRM</name>
<sequence length="728" mass="80984">MIHSIEFHNFKGQADVQELSGKDLFIGRNGSGKTTRVQALGLSMLGYIPGEEKTAAGTFKYATGDTMTVGLKTGDFQFTRTFGKEEKKNNKTGETTISIKETLVVAPGRGERNDTAKKARVSSEIGNFPVMLDFNEFLQKTDTQRRDFIYSLSPIASETWDREKIHRYLVDKLLTVELQENNAEQYETMQELITQTIEKYPVGFGVQDGLQAMLDWVGAEKQLWDRKKADAQGAVRQFADLKNSMDETDRNILGFKTELEDLQRQLIEVEKILAADEQKVKANAKQQQRTTELQQLIADLNANVVNADTSGIDRQIAEHQGQILQPPAVEGEMQQLQAKRDTMQDERNALVDKQQNVGLKIKEIAGQVAALEGALGTTGTMKGRCMINPMIACPKDFSGFGDYVAKQKEKATETVAAFKAEAAGYAGQIKKLDADLKAVGDQQTALMKQIQEVNARNTSINQSISELMKQKNAILAAASDRQNKLKLYQDELNKLLATPLQPVTSVELSQSRANGIKTRMDVLKKTIGEKEKAKQAILMLQQSAITNRKAEYNSVCLKLIQETLGLKGIKGELVKELLDPICNDITANLSLMGFAQCPFFQTESDTGKEIFQFGWINEKGHRVNFDALSTGQQTVFLAAMMVTVIDRAQPKLHVLVMDNLNHLDHKNFQMLIDGLSKIKDKLDNILLAGAIEFPFTADGWKVWDLSPVAEMLDTDSMVIDDAEVKKSA</sequence>